<dbReference type="OrthoDB" id="9798761at2"/>
<dbReference type="RefSeq" id="WP_011013856.1">
    <property type="nucleotide sequence ID" value="NC_003450.3"/>
</dbReference>
<dbReference type="Proteomes" id="UP000000582">
    <property type="component" value="Chromosome"/>
</dbReference>
<protein>
    <submittedName>
        <fullName evidence="3">Uncharacterized ACR</fullName>
    </submittedName>
</protein>
<accession>Q6M745</accession>
<proteinExistence type="predicted"/>
<evidence type="ECO:0000313" key="3">
    <source>
        <dbReference type="EMBL" id="BAB98127.1"/>
    </source>
</evidence>
<dbReference type="STRING" id="196627.cg0841"/>
<dbReference type="PATRIC" id="fig|196627.13.peg.719"/>
<dbReference type="InterPro" id="IPR004919">
    <property type="entry name" value="GmrSD_N"/>
</dbReference>
<feature type="domain" description="GmrSD restriction endonucleases N-terminal" evidence="1">
    <location>
        <begin position="9"/>
        <end position="221"/>
    </location>
</feature>
<dbReference type="PANTHER" id="PTHR35149:SF2">
    <property type="entry name" value="DUF262 DOMAIN-CONTAINING PROTEIN"/>
    <property type="match status" value="1"/>
</dbReference>
<sequence length="811" mass="93806">MRGDVQKITKVYDGKHRTLEIPVYQRNYDWTEKQCSRLFDDLSEVVKENHRQHFFGAVVGKPQGSWTWVVIDGQQRLTTISLFMLALVHSLRASEVEEGEFNAGYNIDLATLIEDDYLRSGNEGNLKFKLKPVKNDNEAYQKLFGPESEFIESSNLTANYRYFRNVLKATDLTAAQLWEAIEKLRVMYLDLEEFDDPQRIFESLNSTGLELSEADKVRNLVLMDQELKTQEKLYEQRWNPIEVCVKFDTDNFIRWYLTLKTARTPRKQDVYEEFKKFIRNSKLPVEFILDDMYEYAKLYRDLLGATTGFIAADRCLKRFVPVMGDVVLPFLLPVLKDAKDGIITESDFLGVLKVLESYLFRRFAVGVASNALSKIFSTAYSDIKKFWTPGQSYSSLLAYILKRRDGSGRFPSDSEFRENFATKNFWNIHNENRRYLFDCLENADSNDVRDIQTSLDEGSLSIEHIMPRSLNDQWRAELGPEYARIHETWINRIGNLTITGYNSAYSNSSYERKRTMENGFLVSPYRINNFIKKQKHWSEEQLIERTELLTQAALDYWPLPKETFQPPQAVLPTESLDSDLSFRGREIVAFEYEDYKETVTSWADMLQSVLKVLNQSFRQELIALTNEEICLATSNNSNSSLREIDHGLFVDTGSSTSVKIGFLRRVFTQLGLEQEALVFTLRPLANDVEPRDDELEVEVEKKYSDLTKFIPQLEEAENLEGADTEVIPLLSKLKEQLTAFSPENPQAALGGLPVPEFLKQNVIEQLSAEHILAVLTQHFNIASMMGDDYLLEELRSGRLRELLQRLEELDS</sequence>
<dbReference type="HOGENOM" id="CLU_011736_2_0_11"/>
<evidence type="ECO:0000313" key="4">
    <source>
        <dbReference type="Proteomes" id="UP000000582"/>
    </source>
</evidence>
<feature type="domain" description="GmrSD restriction endonucleases C-terminal" evidence="2">
    <location>
        <begin position="411"/>
        <end position="551"/>
    </location>
</feature>
<gene>
    <name evidence="3" type="ordered locus">Cgl0734</name>
</gene>
<dbReference type="PANTHER" id="PTHR35149">
    <property type="entry name" value="SLL5132 PROTEIN"/>
    <property type="match status" value="1"/>
</dbReference>
<dbReference type="KEGG" id="cgb:cg0841"/>
<evidence type="ECO:0000259" key="1">
    <source>
        <dbReference type="Pfam" id="PF03235"/>
    </source>
</evidence>
<dbReference type="eggNOG" id="COG1479">
    <property type="taxonomic scope" value="Bacteria"/>
</dbReference>
<name>Q8NSE2_CORGL</name>
<dbReference type="GO" id="GO:0009432">
    <property type="term" value="P:SOS response"/>
    <property type="evidence" value="ECO:0000269"/>
    <property type="project" value="CollecTF"/>
</dbReference>
<dbReference type="KEGG" id="cgl:Cgl0734"/>
<accession>Q8NSE2</accession>
<dbReference type="InterPro" id="IPR011089">
    <property type="entry name" value="GmrSD_C"/>
</dbReference>
<dbReference type="Pfam" id="PF03235">
    <property type="entry name" value="GmrSD_N"/>
    <property type="match status" value="1"/>
</dbReference>
<organism evidence="3 4">
    <name type="scientific">Corynebacterium glutamicum (strain ATCC 13032 / DSM 20300 / JCM 1318 / BCRC 11384 / CCUG 27702 / LMG 3730 / NBRC 12168 / NCIMB 10025 / NRRL B-2784 / 534)</name>
    <dbReference type="NCBI Taxonomy" id="196627"/>
    <lineage>
        <taxon>Bacteria</taxon>
        <taxon>Bacillati</taxon>
        <taxon>Actinomycetota</taxon>
        <taxon>Actinomycetes</taxon>
        <taxon>Mycobacteriales</taxon>
        <taxon>Corynebacteriaceae</taxon>
        <taxon>Corynebacterium</taxon>
    </lineage>
</organism>
<dbReference type="AlphaFoldDB" id="Q8NSE2"/>
<dbReference type="Pfam" id="PF07510">
    <property type="entry name" value="GmrSD_C"/>
    <property type="match status" value="1"/>
</dbReference>
<dbReference type="BioCyc" id="CORYNE:G18NG-10296-MONOMER"/>
<keyword evidence="4" id="KW-1185">Reference proteome</keyword>
<dbReference type="GeneID" id="1018732"/>
<reference evidence="4" key="1">
    <citation type="journal article" date="2003" name="Appl. Microbiol. Biotechnol.">
        <title>The Corynebacterium glutamicum genome: features and impacts on biotechnological processes.</title>
        <authorList>
            <person name="Ikeda M."/>
            <person name="Nakagawa S."/>
        </authorList>
    </citation>
    <scope>NUCLEOTIDE SEQUENCE [LARGE SCALE GENOMIC DNA]</scope>
    <source>
        <strain evidence="4">ATCC 13032 / DSM 20300 / BCRC 11384 / JCM 1318 / LMG 3730 / NCIMB 10025</strain>
    </source>
</reference>
<evidence type="ECO:0000259" key="2">
    <source>
        <dbReference type="Pfam" id="PF07510"/>
    </source>
</evidence>
<dbReference type="EMBL" id="BA000036">
    <property type="protein sequence ID" value="BAB98127.1"/>
    <property type="molecule type" value="Genomic_DNA"/>
</dbReference>